<feature type="transmembrane region" description="Helical" evidence="2">
    <location>
        <begin position="272"/>
        <end position="297"/>
    </location>
</feature>
<proteinExistence type="evidence at transcript level"/>
<name>C6TAI8_SOYBN</name>
<reference evidence="3" key="1">
    <citation type="submission" date="2009-08" db="EMBL/GenBank/DDBJ databases">
        <authorList>
            <person name="Cheung F."/>
            <person name="Xiao Y."/>
            <person name="Chan A."/>
            <person name="Moskal W."/>
            <person name="Town C.D."/>
        </authorList>
    </citation>
    <scope>NUCLEOTIDE SEQUENCE</scope>
</reference>
<sequence>MHSFVTSSSSRFPRFPIFQLLASFRFYYRCIHCCHFVIILCTKWVIVSPRVIPISSILIDKMGPLGSSTTTKVLNLHNLWQYCLVHFILPSWGREITSENTIRSNGGSSVIRFILEESTFVIVFLHKSPFLLWWWSRFGIPPFPLPPLFLCHVSHLLNLFLFLQHCLPILPIPLDPTNLSHFPSFIFICLINFTICIDISNVGLHFQVFLDFFILPDLLNNNLLRLNPPFLQSPFPFLLKSQLLSLKTLTLRNGISLRLGNKHRLHHSHSRIFLIRVSLILRFLLLLLFFFLLFLFLRKCLFLLSLKQLLFNQPPSFCQSILIFFFELQPFLPPGLLFNGGNNLSLANAAMISPDLLTVIYPALGQTAEPTIVFSDNSSVFFVTRKGFLQGSFPGGSNIGRGSIFFVLIISPFRNFTGPITLNFSLANFTPELIPNGYYSITNTRCHRHCSSSIERQTNYSDRKEPSLSLSRSRQRVAPPQLVLS</sequence>
<feature type="region of interest" description="Disordered" evidence="1">
    <location>
        <begin position="456"/>
        <end position="485"/>
    </location>
</feature>
<keyword evidence="2" id="KW-0812">Transmembrane</keyword>
<keyword evidence="2" id="KW-0472">Membrane</keyword>
<dbReference type="EMBL" id="BT094525">
    <property type="protein sequence ID" value="ACU18840.1"/>
    <property type="molecule type" value="mRNA"/>
</dbReference>
<accession>C6TAI8</accession>
<evidence type="ECO:0000313" key="3">
    <source>
        <dbReference type="EMBL" id="ACU18840.1"/>
    </source>
</evidence>
<organism evidence="3">
    <name type="scientific">Glycine max</name>
    <name type="common">Soybean</name>
    <name type="synonym">Glycine hispida</name>
    <dbReference type="NCBI Taxonomy" id="3847"/>
    <lineage>
        <taxon>Eukaryota</taxon>
        <taxon>Viridiplantae</taxon>
        <taxon>Streptophyta</taxon>
        <taxon>Embryophyta</taxon>
        <taxon>Tracheophyta</taxon>
        <taxon>Spermatophyta</taxon>
        <taxon>Magnoliopsida</taxon>
        <taxon>eudicotyledons</taxon>
        <taxon>Gunneridae</taxon>
        <taxon>Pentapetalae</taxon>
        <taxon>rosids</taxon>
        <taxon>fabids</taxon>
        <taxon>Fabales</taxon>
        <taxon>Fabaceae</taxon>
        <taxon>Papilionoideae</taxon>
        <taxon>50 kb inversion clade</taxon>
        <taxon>NPAAA clade</taxon>
        <taxon>indigoferoid/millettioid clade</taxon>
        <taxon>Phaseoleae</taxon>
        <taxon>Glycine</taxon>
        <taxon>Glycine subgen. Soja</taxon>
    </lineage>
</organism>
<evidence type="ECO:0000256" key="2">
    <source>
        <dbReference type="SAM" id="Phobius"/>
    </source>
</evidence>
<keyword evidence="2" id="KW-1133">Transmembrane helix</keyword>
<feature type="transmembrane region" description="Helical" evidence="2">
    <location>
        <begin position="185"/>
        <end position="210"/>
    </location>
</feature>
<protein>
    <submittedName>
        <fullName evidence="3">Uncharacterized protein</fullName>
    </submittedName>
</protein>
<feature type="non-terminal residue" evidence="3">
    <location>
        <position position="485"/>
    </location>
</feature>
<evidence type="ECO:0000256" key="1">
    <source>
        <dbReference type="SAM" id="MobiDB-lite"/>
    </source>
</evidence>
<dbReference type="AlphaFoldDB" id="C6TAI8"/>